<reference evidence="2 3" key="1">
    <citation type="journal article" date="2019" name="Int. J. Syst. Evol. Microbiol.">
        <title>The Global Catalogue of Microorganisms (GCM) 10K type strain sequencing project: providing services to taxonomists for standard genome sequencing and annotation.</title>
        <authorList>
            <consortium name="The Broad Institute Genomics Platform"/>
            <consortium name="The Broad Institute Genome Sequencing Center for Infectious Disease"/>
            <person name="Wu L."/>
            <person name="Ma J."/>
        </authorList>
    </citation>
    <scope>NUCLEOTIDE SEQUENCE [LARGE SCALE GENOMIC DNA]</scope>
    <source>
        <strain evidence="2 3">CGMCC 1.15824</strain>
    </source>
</reference>
<feature type="transmembrane region" description="Helical" evidence="1">
    <location>
        <begin position="20"/>
        <end position="37"/>
    </location>
</feature>
<feature type="transmembrane region" description="Helical" evidence="1">
    <location>
        <begin position="87"/>
        <end position="106"/>
    </location>
</feature>
<evidence type="ECO:0000313" key="2">
    <source>
        <dbReference type="EMBL" id="MFC4990081.1"/>
    </source>
</evidence>
<name>A0ABD5QJW0_9EURY</name>
<keyword evidence="1" id="KW-0472">Membrane</keyword>
<dbReference type="AlphaFoldDB" id="A0ABD5QJW0"/>
<accession>A0ABD5QJW0</accession>
<dbReference type="EMBL" id="JBHSJG010000060">
    <property type="protein sequence ID" value="MFC4990081.1"/>
    <property type="molecule type" value="Genomic_DNA"/>
</dbReference>
<protein>
    <recommendedName>
        <fullName evidence="4">Integral membrane protein</fullName>
    </recommendedName>
</protein>
<keyword evidence="3" id="KW-1185">Reference proteome</keyword>
<dbReference type="Proteomes" id="UP001595925">
    <property type="component" value="Unassembled WGS sequence"/>
</dbReference>
<evidence type="ECO:0008006" key="4">
    <source>
        <dbReference type="Google" id="ProtNLM"/>
    </source>
</evidence>
<organism evidence="2 3">
    <name type="scientific">Saliphagus infecundisoli</name>
    <dbReference type="NCBI Taxonomy" id="1849069"/>
    <lineage>
        <taxon>Archaea</taxon>
        <taxon>Methanobacteriati</taxon>
        <taxon>Methanobacteriota</taxon>
        <taxon>Stenosarchaea group</taxon>
        <taxon>Halobacteria</taxon>
        <taxon>Halobacteriales</taxon>
        <taxon>Natrialbaceae</taxon>
        <taxon>Saliphagus</taxon>
    </lineage>
</organism>
<evidence type="ECO:0000313" key="3">
    <source>
        <dbReference type="Proteomes" id="UP001595925"/>
    </source>
</evidence>
<feature type="transmembrane region" description="Helical" evidence="1">
    <location>
        <begin position="150"/>
        <end position="170"/>
    </location>
</feature>
<feature type="transmembrane region" description="Helical" evidence="1">
    <location>
        <begin position="190"/>
        <end position="213"/>
    </location>
</feature>
<proteinExistence type="predicted"/>
<evidence type="ECO:0000256" key="1">
    <source>
        <dbReference type="SAM" id="Phobius"/>
    </source>
</evidence>
<feature type="transmembrane region" description="Helical" evidence="1">
    <location>
        <begin position="49"/>
        <end position="71"/>
    </location>
</feature>
<keyword evidence="1" id="KW-0812">Transmembrane</keyword>
<comment type="caution">
    <text evidence="2">The sequence shown here is derived from an EMBL/GenBank/DDBJ whole genome shotgun (WGS) entry which is preliminary data.</text>
</comment>
<feature type="transmembrane region" description="Helical" evidence="1">
    <location>
        <begin position="121"/>
        <end position="143"/>
    </location>
</feature>
<gene>
    <name evidence="2" type="ORF">ACFPFO_20500</name>
</gene>
<keyword evidence="1" id="KW-1133">Transmembrane helix</keyword>
<dbReference type="RefSeq" id="WP_224830159.1">
    <property type="nucleotide sequence ID" value="NZ_JAIVEF010000041.1"/>
</dbReference>
<sequence>MRGLPESIRPDSRGRLIERLCYLLPPTLGVGAVGVLRDAELGVPLLSRGLVLVATFGYTVLSLALAAAVFIDAREVRHVGGWEPRPLLYGAATLLAAPAVAPVYLARRHVGFGTPPDRREWWPLVALSLATTLVGAGLAAVALVLAIPDLFGWAVGIAGAIAVGAFPVAIHRDAAYVSFQHAGWEPNPGLYLGLASLSLFVPVLQPLLAAYYLHRRRRTVGFR</sequence>